<keyword evidence="2" id="KW-0805">Transcription regulation</keyword>
<gene>
    <name evidence="6" type="ORF">J2X19_000096</name>
</gene>
<dbReference type="Proteomes" id="UP001180487">
    <property type="component" value="Unassembled WGS sequence"/>
</dbReference>
<protein>
    <submittedName>
        <fullName evidence="6">DNA-binding transcriptional LysR family regulator</fullName>
    </submittedName>
</protein>
<dbReference type="InterPro" id="IPR036388">
    <property type="entry name" value="WH-like_DNA-bd_sf"/>
</dbReference>
<feature type="domain" description="HTH lysR-type" evidence="5">
    <location>
        <begin position="19"/>
        <end position="71"/>
    </location>
</feature>
<organism evidence="6 7">
    <name type="scientific">Rhodoferax ferrireducens</name>
    <dbReference type="NCBI Taxonomy" id="192843"/>
    <lineage>
        <taxon>Bacteria</taxon>
        <taxon>Pseudomonadati</taxon>
        <taxon>Pseudomonadota</taxon>
        <taxon>Betaproteobacteria</taxon>
        <taxon>Burkholderiales</taxon>
        <taxon>Comamonadaceae</taxon>
        <taxon>Rhodoferax</taxon>
    </lineage>
</organism>
<accession>A0ABU2C282</accession>
<proteinExistence type="inferred from homology"/>
<evidence type="ECO:0000259" key="5">
    <source>
        <dbReference type="PROSITE" id="PS50931"/>
    </source>
</evidence>
<dbReference type="Pfam" id="PF03466">
    <property type="entry name" value="LysR_substrate"/>
    <property type="match status" value="1"/>
</dbReference>
<dbReference type="InterPro" id="IPR050950">
    <property type="entry name" value="HTH-type_LysR_regulators"/>
</dbReference>
<dbReference type="Gene3D" id="1.10.10.10">
    <property type="entry name" value="Winged helix-like DNA-binding domain superfamily/Winged helix DNA-binding domain"/>
    <property type="match status" value="1"/>
</dbReference>
<name>A0ABU2C282_9BURK</name>
<dbReference type="SUPFAM" id="SSF53850">
    <property type="entry name" value="Periplasmic binding protein-like II"/>
    <property type="match status" value="1"/>
</dbReference>
<evidence type="ECO:0000256" key="1">
    <source>
        <dbReference type="ARBA" id="ARBA00009437"/>
    </source>
</evidence>
<dbReference type="PROSITE" id="PS50931">
    <property type="entry name" value="HTH_LYSR"/>
    <property type="match status" value="1"/>
</dbReference>
<dbReference type="GO" id="GO:0003677">
    <property type="term" value="F:DNA binding"/>
    <property type="evidence" value="ECO:0007669"/>
    <property type="project" value="UniProtKB-KW"/>
</dbReference>
<dbReference type="Pfam" id="PF00126">
    <property type="entry name" value="HTH_1"/>
    <property type="match status" value="1"/>
</dbReference>
<reference evidence="6 7" key="1">
    <citation type="submission" date="2023-07" db="EMBL/GenBank/DDBJ databases">
        <title>Sorghum-associated microbial communities from plants grown in Nebraska, USA.</title>
        <authorList>
            <person name="Schachtman D."/>
        </authorList>
    </citation>
    <scope>NUCLEOTIDE SEQUENCE [LARGE SCALE GENOMIC DNA]</scope>
    <source>
        <strain evidence="6 7">BE313</strain>
    </source>
</reference>
<comment type="similarity">
    <text evidence="1">Belongs to the LysR transcriptional regulatory family.</text>
</comment>
<evidence type="ECO:0000313" key="7">
    <source>
        <dbReference type="Proteomes" id="UP001180487"/>
    </source>
</evidence>
<dbReference type="PRINTS" id="PR00039">
    <property type="entry name" value="HTHLYSR"/>
</dbReference>
<dbReference type="InterPro" id="IPR036390">
    <property type="entry name" value="WH_DNA-bd_sf"/>
</dbReference>
<sequence>MQTRRDSPLISRGLQGAALRYFLAVVRTGSLSDAAVQLNVTPSAVSRQVATLEELLDVPLFERRPRGMVPSAAGELLAAHVRRGELEADRVVSDIQGLRGLRRGRVRIGSSAGFALEFLPRVIAEFHGRYPGLQFNLQTASPAAVGTLVVHGEVDLGLTYSRSAEQDLHVLHRQNAPVMAIMRPDHPLAHHATVTLAQMHGYPIALPGPENTVRQLFDIGCSERSLVFQPVLSSNQFETLTNFVLHGGGLSISGELTVRGRLERGELRAAQIRDPGMRSRSVELQTLAGRTLPESVATFAEFLRERLPPATASDHLARRT</sequence>
<evidence type="ECO:0000313" key="6">
    <source>
        <dbReference type="EMBL" id="MDR7375438.1"/>
    </source>
</evidence>
<dbReference type="PANTHER" id="PTHR30419">
    <property type="entry name" value="HTH-TYPE TRANSCRIPTIONAL REGULATOR YBHD"/>
    <property type="match status" value="1"/>
</dbReference>
<dbReference type="SUPFAM" id="SSF46785">
    <property type="entry name" value="Winged helix' DNA-binding domain"/>
    <property type="match status" value="1"/>
</dbReference>
<dbReference type="EMBL" id="JAVDXT010000001">
    <property type="protein sequence ID" value="MDR7375438.1"/>
    <property type="molecule type" value="Genomic_DNA"/>
</dbReference>
<evidence type="ECO:0000256" key="4">
    <source>
        <dbReference type="ARBA" id="ARBA00023163"/>
    </source>
</evidence>
<keyword evidence="4" id="KW-0804">Transcription</keyword>
<keyword evidence="3 6" id="KW-0238">DNA-binding</keyword>
<dbReference type="Gene3D" id="3.40.190.290">
    <property type="match status" value="1"/>
</dbReference>
<dbReference type="PANTHER" id="PTHR30419:SF8">
    <property type="entry name" value="NITROGEN ASSIMILATION TRANSCRIPTIONAL ACTIVATOR-RELATED"/>
    <property type="match status" value="1"/>
</dbReference>
<evidence type="ECO:0000256" key="2">
    <source>
        <dbReference type="ARBA" id="ARBA00023015"/>
    </source>
</evidence>
<dbReference type="InterPro" id="IPR000847">
    <property type="entry name" value="LysR_HTH_N"/>
</dbReference>
<dbReference type="InterPro" id="IPR005119">
    <property type="entry name" value="LysR_subst-bd"/>
</dbReference>
<evidence type="ECO:0000256" key="3">
    <source>
        <dbReference type="ARBA" id="ARBA00023125"/>
    </source>
</evidence>
<comment type="caution">
    <text evidence="6">The sequence shown here is derived from an EMBL/GenBank/DDBJ whole genome shotgun (WGS) entry which is preliminary data.</text>
</comment>
<keyword evidence="7" id="KW-1185">Reference proteome</keyword>